<dbReference type="GO" id="GO:0000105">
    <property type="term" value="P:L-histidine biosynthetic process"/>
    <property type="evidence" value="ECO:0007669"/>
    <property type="project" value="UniProtKB-UniRule"/>
</dbReference>
<feature type="binding site" evidence="5 9">
    <location>
        <position position="278"/>
    </location>
    <ligand>
        <name>substrate</name>
    </ligand>
</feature>
<dbReference type="PANTHER" id="PTHR21256">
    <property type="entry name" value="HISTIDINOL DEHYDROGENASE HDH"/>
    <property type="match status" value="1"/>
</dbReference>
<dbReference type="HAMAP" id="MF_01024">
    <property type="entry name" value="HisD"/>
    <property type="match status" value="1"/>
</dbReference>
<keyword evidence="3 5" id="KW-0862">Zinc</keyword>
<sequence>MQIVNVKDTGLINVERMLKKPAFDQVELNPKIREANKKLFGRDMTAAEIVDMIVNEVRAEGDKAVIKYTKLIDRTEFTAEEFVVTEEEYEAAYKAADPEIVESLKRAAANVRQYHQEQKPNSWMTYRGQGSLLGQSVIPLDRVGIYVPGGTAAYPSSVIMNAVPAAVAGVGEIIMMVPPKDGKINPYVLVAAKEAGVSKIFKIGGAQAIAAMAFGTETIPRVDKITGPGNIFVTLAKKAVYGHCDIDMLAGPSEILIVADETADPAYTAADMLSQAEHDMLASSIVITDSKTLAERVATEAEKQLQQLPRQEIARASLDKNGLIIVAEDIMQAIELANVSAPEHMEILTKEPFQLLPYVRHAGAVFLGAYSPEPLGDYFAGPNHVLPTGGTARYYSVLNVETFMKRTSLISYTQPELSRVSDDIIRLAEAEGLQAHANAIRIRKIEK</sequence>
<evidence type="ECO:0000256" key="9">
    <source>
        <dbReference type="PIRSR" id="PIRSR000099-3"/>
    </source>
</evidence>
<feature type="binding site" evidence="5 10">
    <location>
        <position position="278"/>
    </location>
    <ligand>
        <name>Zn(2+)</name>
        <dbReference type="ChEBI" id="CHEBI:29105"/>
    </ligand>
</feature>
<dbReference type="Pfam" id="PF00815">
    <property type="entry name" value="Histidinol_dh"/>
    <property type="match status" value="1"/>
</dbReference>
<dbReference type="EMBL" id="JSCE01000017">
    <property type="protein sequence ID" value="KHM53092.1"/>
    <property type="molecule type" value="Genomic_DNA"/>
</dbReference>
<keyword evidence="5" id="KW-0028">Amino-acid biosynthesis</keyword>
<evidence type="ECO:0000313" key="12">
    <source>
        <dbReference type="EMBL" id="KHM53092.1"/>
    </source>
</evidence>
<dbReference type="EC" id="1.1.1.23" evidence="5"/>
<feature type="binding site" evidence="5 9">
    <location>
        <position position="253"/>
    </location>
    <ligand>
        <name>substrate</name>
    </ligand>
</feature>
<dbReference type="InterPro" id="IPR022695">
    <property type="entry name" value="Histidinol_DH_monofunct"/>
</dbReference>
<accession>A0A0B2K4U9</accession>
<feature type="active site" description="Proton acceptor" evidence="5 7">
    <location>
        <position position="343"/>
    </location>
</feature>
<feature type="binding site" evidence="5 8">
    <location>
        <position position="146"/>
    </location>
    <ligand>
        <name>NAD(+)</name>
        <dbReference type="ChEBI" id="CHEBI:57540"/>
    </ligand>
</feature>
<keyword evidence="4 5" id="KW-0560">Oxidoreductase</keyword>
<feature type="binding site" evidence="5 9">
    <location>
        <position position="436"/>
    </location>
    <ligand>
        <name>substrate</name>
    </ligand>
</feature>
<feature type="binding site" evidence="5 9">
    <location>
        <position position="377"/>
    </location>
    <ligand>
        <name>substrate</name>
    </ligand>
</feature>
<feature type="binding site" evidence="5 9">
    <location>
        <position position="431"/>
    </location>
    <ligand>
        <name>substrate</name>
    </ligand>
</feature>
<proteinExistence type="inferred from homology"/>
<keyword evidence="13" id="KW-1185">Reference proteome</keyword>
<feature type="binding site" evidence="5 9">
    <location>
        <position position="344"/>
    </location>
    <ligand>
        <name>substrate</name>
    </ligand>
</feature>
<evidence type="ECO:0000256" key="3">
    <source>
        <dbReference type="ARBA" id="ARBA00022833"/>
    </source>
</evidence>
<evidence type="ECO:0000256" key="7">
    <source>
        <dbReference type="PIRSR" id="PIRSR000099-1"/>
    </source>
</evidence>
<dbReference type="eggNOG" id="COG0141">
    <property type="taxonomic scope" value="Bacteria"/>
</dbReference>
<evidence type="ECO:0000256" key="1">
    <source>
        <dbReference type="ARBA" id="ARBA00010178"/>
    </source>
</evidence>
<dbReference type="STRING" id="82374.NZ47_00990"/>
<protein>
    <recommendedName>
        <fullName evidence="5">Histidinol dehydrogenase</fullName>
        <shortName evidence="5">HDH</shortName>
        <ecNumber evidence="5">1.1.1.23</ecNumber>
    </recommendedName>
</protein>
<organism evidence="12 13">
    <name type="scientific">Anaerovibrio lipolyticus</name>
    <dbReference type="NCBI Taxonomy" id="82374"/>
    <lineage>
        <taxon>Bacteria</taxon>
        <taxon>Bacillati</taxon>
        <taxon>Bacillota</taxon>
        <taxon>Negativicutes</taxon>
        <taxon>Selenomonadales</taxon>
        <taxon>Selenomonadaceae</taxon>
        <taxon>Anaerovibrio</taxon>
    </lineage>
</organism>
<comment type="similarity">
    <text evidence="1 5 6 11">Belongs to the histidinol dehydrogenase family.</text>
</comment>
<dbReference type="GO" id="GO:0051287">
    <property type="term" value="F:NAD binding"/>
    <property type="evidence" value="ECO:0007669"/>
    <property type="project" value="InterPro"/>
</dbReference>
<dbReference type="FunFam" id="3.40.50.1980:FF:000001">
    <property type="entry name" value="Histidinol dehydrogenase"/>
    <property type="match status" value="1"/>
</dbReference>
<evidence type="ECO:0000256" key="10">
    <source>
        <dbReference type="PIRSR" id="PIRSR000099-4"/>
    </source>
</evidence>
<dbReference type="NCBIfam" id="TIGR00069">
    <property type="entry name" value="hisD"/>
    <property type="match status" value="1"/>
</dbReference>
<keyword evidence="2 5" id="KW-0479">Metal-binding</keyword>
<feature type="binding site" evidence="5 10">
    <location>
        <position position="275"/>
    </location>
    <ligand>
        <name>Zn(2+)</name>
        <dbReference type="ChEBI" id="CHEBI:29105"/>
    </ligand>
</feature>
<feature type="active site" description="Proton acceptor" evidence="5 7">
    <location>
        <position position="344"/>
    </location>
</feature>
<reference evidence="12 13" key="1">
    <citation type="journal article" date="2013" name="PLoS ONE">
        <title>Identification and characterization of three novel lipases belonging to families II and V from Anaerovibrio lipolyticus 5ST.</title>
        <authorList>
            <person name="Prive F."/>
            <person name="Kaderbhai N.N."/>
            <person name="Girdwood S."/>
            <person name="Worgan H.J."/>
            <person name="Pinloche E."/>
            <person name="Scollan N.D."/>
            <person name="Huws S.A."/>
            <person name="Newbold C.J."/>
        </authorList>
    </citation>
    <scope>NUCLEOTIDE SEQUENCE [LARGE SCALE GENOMIC DNA]</scope>
    <source>
        <strain evidence="12 13">5S</strain>
    </source>
</reference>
<dbReference type="Gene3D" id="1.20.5.1300">
    <property type="match status" value="1"/>
</dbReference>
<evidence type="ECO:0000256" key="2">
    <source>
        <dbReference type="ARBA" id="ARBA00022723"/>
    </source>
</evidence>
<dbReference type="GO" id="GO:0004399">
    <property type="term" value="F:histidinol dehydrogenase activity"/>
    <property type="evidence" value="ECO:0007669"/>
    <property type="project" value="UniProtKB-UniRule"/>
</dbReference>
<comment type="cofactor">
    <cofactor evidence="5 10">
        <name>Zn(2+)</name>
        <dbReference type="ChEBI" id="CHEBI:29105"/>
    </cofactor>
    <text evidence="5 10">Binds 1 zinc ion per subunit.</text>
</comment>
<dbReference type="AlphaFoldDB" id="A0A0B2K4U9"/>
<evidence type="ECO:0000256" key="5">
    <source>
        <dbReference type="HAMAP-Rule" id="MF_01024"/>
    </source>
</evidence>
<dbReference type="Proteomes" id="UP000030993">
    <property type="component" value="Unassembled WGS sequence"/>
</dbReference>
<feature type="binding site" evidence="5 8">
    <location>
        <position position="230"/>
    </location>
    <ligand>
        <name>NAD(+)</name>
        <dbReference type="ChEBI" id="CHEBI:57540"/>
    </ligand>
</feature>
<dbReference type="CDD" id="cd06572">
    <property type="entry name" value="Histidinol_dh"/>
    <property type="match status" value="1"/>
</dbReference>
<keyword evidence="5 8" id="KW-0520">NAD</keyword>
<dbReference type="RefSeq" id="WP_039205824.1">
    <property type="nucleotide sequence ID" value="NZ_JSCE01000017.1"/>
</dbReference>
<comment type="pathway">
    <text evidence="5">Amino-acid biosynthesis; L-histidine biosynthesis; L-histidine from 5-phospho-alpha-D-ribose 1-diphosphate: step 9/9.</text>
</comment>
<comment type="catalytic activity">
    <reaction evidence="5">
        <text>L-histidinol + 2 NAD(+) + H2O = L-histidine + 2 NADH + 3 H(+)</text>
        <dbReference type="Rhea" id="RHEA:20641"/>
        <dbReference type="ChEBI" id="CHEBI:15377"/>
        <dbReference type="ChEBI" id="CHEBI:15378"/>
        <dbReference type="ChEBI" id="CHEBI:57540"/>
        <dbReference type="ChEBI" id="CHEBI:57595"/>
        <dbReference type="ChEBI" id="CHEBI:57699"/>
        <dbReference type="ChEBI" id="CHEBI:57945"/>
        <dbReference type="EC" id="1.1.1.23"/>
    </reaction>
</comment>
<feature type="binding site" evidence="5 10">
    <location>
        <position position="377"/>
    </location>
    <ligand>
        <name>Zn(2+)</name>
        <dbReference type="ChEBI" id="CHEBI:29105"/>
    </ligand>
</feature>
<evidence type="ECO:0000256" key="11">
    <source>
        <dbReference type="RuleBase" id="RU004175"/>
    </source>
</evidence>
<dbReference type="GO" id="GO:0008270">
    <property type="term" value="F:zinc ion binding"/>
    <property type="evidence" value="ECO:0007669"/>
    <property type="project" value="UniProtKB-UniRule"/>
</dbReference>
<dbReference type="InterPro" id="IPR012131">
    <property type="entry name" value="Hstdl_DH"/>
</dbReference>
<comment type="caution">
    <text evidence="12">The sequence shown here is derived from an EMBL/GenBank/DDBJ whole genome shotgun (WGS) entry which is preliminary data.</text>
</comment>
<evidence type="ECO:0000256" key="6">
    <source>
        <dbReference type="PIRNR" id="PIRNR000099"/>
    </source>
</evidence>
<keyword evidence="5" id="KW-0368">Histidine biosynthesis</keyword>
<dbReference type="FunFam" id="3.40.50.1980:FF:000026">
    <property type="entry name" value="Histidinol dehydrogenase"/>
    <property type="match status" value="1"/>
</dbReference>
<dbReference type="UniPathway" id="UPA00031">
    <property type="reaction ID" value="UER00014"/>
</dbReference>
<feature type="binding site" evidence="5 8">
    <location>
        <position position="207"/>
    </location>
    <ligand>
        <name>NAD(+)</name>
        <dbReference type="ChEBI" id="CHEBI:57540"/>
    </ligand>
</feature>
<gene>
    <name evidence="5" type="primary">hisD</name>
    <name evidence="12" type="ORF">NZ47_00990</name>
</gene>
<dbReference type="Gene3D" id="3.40.50.1980">
    <property type="entry name" value="Nitrogenase molybdenum iron protein domain"/>
    <property type="match status" value="2"/>
</dbReference>
<evidence type="ECO:0000256" key="8">
    <source>
        <dbReference type="PIRSR" id="PIRSR000099-2"/>
    </source>
</evidence>
<name>A0A0B2K4U9_9FIRM</name>
<comment type="function">
    <text evidence="5">Catalyzes the sequential NAD-dependent oxidations of L-histidinol to L-histidinaldehyde and then to L-histidine.</text>
</comment>
<dbReference type="SUPFAM" id="SSF53720">
    <property type="entry name" value="ALDH-like"/>
    <property type="match status" value="1"/>
</dbReference>
<feature type="binding site" evidence="5 10">
    <location>
        <position position="436"/>
    </location>
    <ligand>
        <name>Zn(2+)</name>
        <dbReference type="ChEBI" id="CHEBI:29105"/>
    </ligand>
</feature>
<evidence type="ECO:0000256" key="4">
    <source>
        <dbReference type="ARBA" id="ARBA00023002"/>
    </source>
</evidence>
<dbReference type="PIRSF" id="PIRSF000099">
    <property type="entry name" value="Histidinol_dh"/>
    <property type="match status" value="1"/>
</dbReference>
<dbReference type="GO" id="GO:0005829">
    <property type="term" value="C:cytosol"/>
    <property type="evidence" value="ECO:0007669"/>
    <property type="project" value="TreeGrafter"/>
</dbReference>
<feature type="binding site" evidence="5 9">
    <location>
        <position position="275"/>
    </location>
    <ligand>
        <name>substrate</name>
    </ligand>
</feature>
<dbReference type="PANTHER" id="PTHR21256:SF2">
    <property type="entry name" value="HISTIDINE BIOSYNTHESIS TRIFUNCTIONAL PROTEIN"/>
    <property type="match status" value="1"/>
</dbReference>
<dbReference type="InterPro" id="IPR016161">
    <property type="entry name" value="Ald_DH/histidinol_DH"/>
</dbReference>
<evidence type="ECO:0000313" key="13">
    <source>
        <dbReference type="Proteomes" id="UP000030993"/>
    </source>
</evidence>
<dbReference type="PRINTS" id="PR00083">
    <property type="entry name" value="HOLDHDRGNASE"/>
</dbReference>